<sequence>MKKGKLLVVMMYSDGGCFQYAKELIARLTDNPVVYMNSYQPETHNIANYYPLKTFGFSSWERIFSIVRFVLNVFISGLRGKYSGLLLFGPSPWDNYVVQAFSFCKKPVFYVVHDGEMHLGDKNDKTQNRLLNATRGADYLIFLSNQVKNQIKRLYGIHKPSLVLPHGLISYGEVPVSLRQRKEKPVLLFLGRLSRYKGIDLLLEAMEQVDNNVYKKLIIAGAPVGDYHVTVEHPQIEVREEWLAEADILAYLQEADILLFPYLEASQSGVATLAINYLLPSIATQVGAFEEQFGEAALFIEPDSTALAEAIQLLCTDTSLYQDLSEKLAILREHYSWQYLSESLTEFIKQHTAK</sequence>
<comment type="caution">
    <text evidence="2">The sequence shown here is derived from an EMBL/GenBank/DDBJ whole genome shotgun (WGS) entry which is preliminary data.</text>
</comment>
<dbReference type="AlphaFoldDB" id="A0A5M8P5I3"/>
<dbReference type="Proteomes" id="UP000324575">
    <property type="component" value="Unassembled WGS sequence"/>
</dbReference>
<name>A0A5M8P5I3_9BACT</name>
<keyword evidence="1 2" id="KW-0808">Transferase</keyword>
<dbReference type="CDD" id="cd03801">
    <property type="entry name" value="GT4_PimA-like"/>
    <property type="match status" value="1"/>
</dbReference>
<reference evidence="2 3" key="1">
    <citation type="submission" date="2019-03" db="EMBL/GenBank/DDBJ databases">
        <title>Single cell metagenomics reveals metabolic interactions within the superorganism composed of flagellate Streblomastix strix and complex community of Bacteroidetes bacteria on its surface.</title>
        <authorList>
            <person name="Treitli S.C."/>
            <person name="Kolisko M."/>
            <person name="Husnik F."/>
            <person name="Keeling P."/>
            <person name="Hampl V."/>
        </authorList>
    </citation>
    <scope>NUCLEOTIDE SEQUENCE [LARGE SCALE GENOMIC DNA]</scope>
    <source>
        <strain evidence="2">St1</strain>
    </source>
</reference>
<dbReference type="PANTHER" id="PTHR46401">
    <property type="entry name" value="GLYCOSYLTRANSFERASE WBBK-RELATED"/>
    <property type="match status" value="1"/>
</dbReference>
<accession>A0A5M8P5I3</accession>
<proteinExistence type="predicted"/>
<keyword evidence="2" id="KW-0328">Glycosyltransferase</keyword>
<dbReference type="GO" id="GO:0009103">
    <property type="term" value="P:lipopolysaccharide biosynthetic process"/>
    <property type="evidence" value="ECO:0007669"/>
    <property type="project" value="TreeGrafter"/>
</dbReference>
<protein>
    <submittedName>
        <fullName evidence="2">Putative teichuronic acid biosynthesis glycosyltransferase TuaC</fullName>
        <ecNumber evidence="2">2.4.-.-</ecNumber>
    </submittedName>
</protein>
<dbReference type="Pfam" id="PF13692">
    <property type="entry name" value="Glyco_trans_1_4"/>
    <property type="match status" value="1"/>
</dbReference>
<dbReference type="SUPFAM" id="SSF53756">
    <property type="entry name" value="UDP-Glycosyltransferase/glycogen phosphorylase"/>
    <property type="match status" value="1"/>
</dbReference>
<evidence type="ECO:0000313" key="3">
    <source>
        <dbReference type="Proteomes" id="UP000324575"/>
    </source>
</evidence>
<gene>
    <name evidence="2" type="ORF">EZS26_000175</name>
</gene>
<evidence type="ECO:0000313" key="2">
    <source>
        <dbReference type="EMBL" id="KAA6303624.1"/>
    </source>
</evidence>
<dbReference type="EC" id="2.4.-.-" evidence="2"/>
<dbReference type="GO" id="GO:0016757">
    <property type="term" value="F:glycosyltransferase activity"/>
    <property type="evidence" value="ECO:0007669"/>
    <property type="project" value="UniProtKB-KW"/>
</dbReference>
<dbReference type="PANTHER" id="PTHR46401:SF2">
    <property type="entry name" value="GLYCOSYLTRANSFERASE WBBK-RELATED"/>
    <property type="match status" value="1"/>
</dbReference>
<evidence type="ECO:0000256" key="1">
    <source>
        <dbReference type="ARBA" id="ARBA00022679"/>
    </source>
</evidence>
<dbReference type="Gene3D" id="3.40.50.2000">
    <property type="entry name" value="Glycogen Phosphorylase B"/>
    <property type="match status" value="2"/>
</dbReference>
<dbReference type="EMBL" id="SNRX01000001">
    <property type="protein sequence ID" value="KAA6303624.1"/>
    <property type="molecule type" value="Genomic_DNA"/>
</dbReference>
<organism evidence="2 3">
    <name type="scientific">Candidatus Ordinivivax streblomastigis</name>
    <dbReference type="NCBI Taxonomy" id="2540710"/>
    <lineage>
        <taxon>Bacteria</taxon>
        <taxon>Pseudomonadati</taxon>
        <taxon>Bacteroidota</taxon>
        <taxon>Bacteroidia</taxon>
        <taxon>Bacteroidales</taxon>
        <taxon>Candidatus Ordinivivax</taxon>
    </lineage>
</organism>